<sequence>MNLERLRREEDPRLELLEAVARTLKDGNTSRLDAFEEWRDL</sequence>
<evidence type="ECO:0000313" key="2">
    <source>
        <dbReference type="Proteomes" id="UP001230065"/>
    </source>
</evidence>
<evidence type="ECO:0000313" key="1">
    <source>
        <dbReference type="EMBL" id="MDR0177971.1"/>
    </source>
</evidence>
<comment type="caution">
    <text evidence="1">The sequence shown here is derived from an EMBL/GenBank/DDBJ whole genome shotgun (WGS) entry which is preliminary data.</text>
</comment>
<protein>
    <submittedName>
        <fullName evidence="1">Uncharacterized protein</fullName>
    </submittedName>
</protein>
<dbReference type="Proteomes" id="UP001230065">
    <property type="component" value="Unassembled WGS sequence"/>
</dbReference>
<dbReference type="RefSeq" id="WP_256694441.1">
    <property type="nucleotide sequence ID" value="NZ_JAMZMF010000011.1"/>
</dbReference>
<gene>
    <name evidence="1" type="ORF">RF687_08435</name>
</gene>
<organism evidence="1 2">
    <name type="scientific">Actinomyces oris</name>
    <dbReference type="NCBI Taxonomy" id="544580"/>
    <lineage>
        <taxon>Bacteria</taxon>
        <taxon>Bacillati</taxon>
        <taxon>Actinomycetota</taxon>
        <taxon>Actinomycetes</taxon>
        <taxon>Actinomycetales</taxon>
        <taxon>Actinomycetaceae</taxon>
        <taxon>Actinomyces</taxon>
    </lineage>
</organism>
<name>A0AAW8L9U0_9ACTO</name>
<dbReference type="AlphaFoldDB" id="A0AAW8L9U0"/>
<proteinExistence type="predicted"/>
<accession>A0AAW8L9U0</accession>
<dbReference type="EMBL" id="JAMZMF010000011">
    <property type="protein sequence ID" value="MDR0177971.1"/>
    <property type="molecule type" value="Genomic_DNA"/>
</dbReference>
<reference evidence="1" key="1">
    <citation type="submission" date="2022-06" db="EMBL/GenBank/DDBJ databases">
        <title>Draft Genome Sequences of Three Actinomyces oris Strains, Isolated from Healthy Human Feces.</title>
        <authorList>
            <person name="Ye Y."/>
            <person name="Liu C."/>
            <person name="Zhao J."/>
            <person name="Xu J."/>
            <person name="Huang H."/>
            <person name="Wang B."/>
            <person name="Wei J."/>
            <person name="Jing X."/>
        </authorList>
    </citation>
    <scope>NUCLEOTIDE SEQUENCE</scope>
    <source>
        <strain evidence="1">CNGBCC1803727</strain>
    </source>
</reference>